<comment type="caution">
    <text evidence="1">The sequence shown here is derived from an EMBL/GenBank/DDBJ whole genome shotgun (WGS) entry which is preliminary data.</text>
</comment>
<dbReference type="STRING" id="1514971.AUR64_10795"/>
<dbReference type="AlphaFoldDB" id="A0A0W1R9G3"/>
<keyword evidence="2" id="KW-1185">Reference proteome</keyword>
<dbReference type="OrthoDB" id="210556at2157"/>
<dbReference type="Gene3D" id="3.10.180.10">
    <property type="entry name" value="2,3-Dihydroxybiphenyl 1,2-Dioxygenase, domain 1"/>
    <property type="match status" value="1"/>
</dbReference>
<dbReference type="EMBL" id="LOPU01000018">
    <property type="protein sequence ID" value="KTG10077.1"/>
    <property type="molecule type" value="Genomic_DNA"/>
</dbReference>
<sequence length="115" mass="12955">MSGIVFFGTENHEAVVEFYTETVGAEVWLEQADCTVLKHGNLLFGFCDRDTTDDCGILTFVYDSREEVDAMADAVGDAAREEPHENETYDIYQFFADDPDGRTAEFQAFLHPVDL</sequence>
<proteinExistence type="predicted"/>
<reference evidence="1 2" key="1">
    <citation type="submission" date="2015-12" db="EMBL/GenBank/DDBJ databases">
        <title>Haloprofundus marisrubri gen. nov., sp. nov., an extremely halophilic archaeon isolated from the Discovery deep brine-seawater interface in the Red Sea.</title>
        <authorList>
            <person name="Zhang G."/>
            <person name="Stingl U."/>
            <person name="Rashid M."/>
        </authorList>
    </citation>
    <scope>NUCLEOTIDE SEQUENCE [LARGE SCALE GENOMIC DNA]</scope>
    <source>
        <strain evidence="1 2">SB9</strain>
    </source>
</reference>
<dbReference type="RefSeq" id="WP_058581432.1">
    <property type="nucleotide sequence ID" value="NZ_LOPU01000018.1"/>
</dbReference>
<evidence type="ECO:0000313" key="2">
    <source>
        <dbReference type="Proteomes" id="UP000054387"/>
    </source>
</evidence>
<dbReference type="Proteomes" id="UP000054387">
    <property type="component" value="Unassembled WGS sequence"/>
</dbReference>
<accession>A0A0W1R9G3</accession>
<dbReference type="InterPro" id="IPR029068">
    <property type="entry name" value="Glyas_Bleomycin-R_OHBP_Dase"/>
</dbReference>
<dbReference type="SUPFAM" id="SSF54593">
    <property type="entry name" value="Glyoxalase/Bleomycin resistance protein/Dihydroxybiphenyl dioxygenase"/>
    <property type="match status" value="1"/>
</dbReference>
<name>A0A0W1R9G3_9EURY</name>
<protein>
    <submittedName>
        <fullName evidence="1">Glyoxalase</fullName>
    </submittedName>
</protein>
<evidence type="ECO:0000313" key="1">
    <source>
        <dbReference type="EMBL" id="KTG10077.1"/>
    </source>
</evidence>
<gene>
    <name evidence="1" type="ORF">AUR64_10795</name>
</gene>
<organism evidence="1 2">
    <name type="scientific">Haloprofundus marisrubri</name>
    <dbReference type="NCBI Taxonomy" id="1514971"/>
    <lineage>
        <taxon>Archaea</taxon>
        <taxon>Methanobacteriati</taxon>
        <taxon>Methanobacteriota</taxon>
        <taxon>Stenosarchaea group</taxon>
        <taxon>Halobacteria</taxon>
        <taxon>Halobacteriales</taxon>
        <taxon>Haloferacaceae</taxon>
        <taxon>Haloprofundus</taxon>
    </lineage>
</organism>